<proteinExistence type="predicted"/>
<evidence type="ECO:0000313" key="1">
    <source>
        <dbReference type="EMBL" id="MFC7750693.1"/>
    </source>
</evidence>
<protein>
    <submittedName>
        <fullName evidence="1">Z-ring formation inhibitor MciZ</fullName>
    </submittedName>
</protein>
<dbReference type="Proteomes" id="UP001596528">
    <property type="component" value="Unassembled WGS sequence"/>
</dbReference>
<dbReference type="RefSeq" id="WP_138789964.1">
    <property type="nucleotide sequence ID" value="NZ_JBHTGQ010000027.1"/>
</dbReference>
<dbReference type="EMBL" id="JBHTGQ010000027">
    <property type="protein sequence ID" value="MFC7750693.1"/>
    <property type="molecule type" value="Genomic_DNA"/>
</dbReference>
<keyword evidence="2" id="KW-1185">Reference proteome</keyword>
<accession>A0ABW2V614</accession>
<dbReference type="Pfam" id="PF13072">
    <property type="entry name" value="MciZ"/>
    <property type="match status" value="1"/>
</dbReference>
<organism evidence="1 2">
    <name type="scientific">Paenibacillus thermoaerophilus</name>
    <dbReference type="NCBI Taxonomy" id="1215385"/>
    <lineage>
        <taxon>Bacteria</taxon>
        <taxon>Bacillati</taxon>
        <taxon>Bacillota</taxon>
        <taxon>Bacilli</taxon>
        <taxon>Bacillales</taxon>
        <taxon>Paenibacillaceae</taxon>
        <taxon>Paenibacillus</taxon>
    </lineage>
</organism>
<evidence type="ECO:0000313" key="2">
    <source>
        <dbReference type="Proteomes" id="UP001596528"/>
    </source>
</evidence>
<name>A0ABW2V614_9BACL</name>
<comment type="caution">
    <text evidence="1">The sequence shown here is derived from an EMBL/GenBank/DDBJ whole genome shotgun (WGS) entry which is preliminary data.</text>
</comment>
<dbReference type="InterPro" id="IPR025177">
    <property type="entry name" value="MciZ"/>
</dbReference>
<reference evidence="2" key="1">
    <citation type="journal article" date="2019" name="Int. J. Syst. Evol. Microbiol.">
        <title>The Global Catalogue of Microorganisms (GCM) 10K type strain sequencing project: providing services to taxonomists for standard genome sequencing and annotation.</title>
        <authorList>
            <consortium name="The Broad Institute Genomics Platform"/>
            <consortium name="The Broad Institute Genome Sequencing Center for Infectious Disease"/>
            <person name="Wu L."/>
            <person name="Ma J."/>
        </authorList>
    </citation>
    <scope>NUCLEOTIDE SEQUENCE [LARGE SCALE GENOMIC DNA]</scope>
    <source>
        <strain evidence="2">JCM 18657</strain>
    </source>
</reference>
<gene>
    <name evidence="1" type="primary">mciZ</name>
    <name evidence="1" type="ORF">ACFQWB_12270</name>
</gene>
<sequence length="57" mass="6493">MKVYRTNEEIRLVGKGWEIRRALRGWVKEASSHAAKASAGVPVAPVHPTLREWLNRL</sequence>